<dbReference type="RefSeq" id="WP_052557917.1">
    <property type="nucleotide sequence ID" value="NZ_JMCC02000136.1"/>
</dbReference>
<sequence length="272" mass="31156">MNDLLAALSRTQELHLKSGRWRLGEFELTNESVNELWPEVERALRADPSIVDHLQAVTFFDEGSYESAPFLALFPKLEQLVLYGTTLLYDLSALAGHPSLRRVAFTNYCGINPRDGGLLWLDELPQLEELVFFEGYIELDGWEPSELMLSRLRSLWINWNDLEQIRHEALVRIESLTLYLSADDIDELIDLASDDNERAQAETAVRARLLTLGRTPGLKLRTCLDKVESEHLRLRIDDVIGRCLPAGVQVERYWRGQVMPLINNGYGFMKRG</sequence>
<protein>
    <recommendedName>
        <fullName evidence="3">Leucine-rich repeat domain-containing protein</fullName>
    </recommendedName>
</protein>
<dbReference type="Gene3D" id="3.80.10.10">
    <property type="entry name" value="Ribonuclease Inhibitor"/>
    <property type="match status" value="1"/>
</dbReference>
<evidence type="ECO:0000313" key="1">
    <source>
        <dbReference type="EMBL" id="KIG12338.1"/>
    </source>
</evidence>
<dbReference type="EMBL" id="JMCC02000136">
    <property type="protein sequence ID" value="KIG12338.1"/>
    <property type="molecule type" value="Genomic_DNA"/>
</dbReference>
<evidence type="ECO:0000313" key="2">
    <source>
        <dbReference type="Proteomes" id="UP000031599"/>
    </source>
</evidence>
<proteinExistence type="predicted"/>
<reference evidence="1 2" key="1">
    <citation type="submission" date="2014-12" db="EMBL/GenBank/DDBJ databases">
        <title>Genome assembly of Enhygromyxa salina DSM 15201.</title>
        <authorList>
            <person name="Sharma G."/>
            <person name="Subramanian S."/>
        </authorList>
    </citation>
    <scope>NUCLEOTIDE SEQUENCE [LARGE SCALE GENOMIC DNA]</scope>
    <source>
        <strain evidence="1 2">DSM 15201</strain>
    </source>
</reference>
<name>A0A0C1ZMQ8_9BACT</name>
<comment type="caution">
    <text evidence="1">The sequence shown here is derived from an EMBL/GenBank/DDBJ whole genome shotgun (WGS) entry which is preliminary data.</text>
</comment>
<dbReference type="Proteomes" id="UP000031599">
    <property type="component" value="Unassembled WGS sequence"/>
</dbReference>
<accession>A0A0C1ZMQ8</accession>
<organism evidence="1 2">
    <name type="scientific">Enhygromyxa salina</name>
    <dbReference type="NCBI Taxonomy" id="215803"/>
    <lineage>
        <taxon>Bacteria</taxon>
        <taxon>Pseudomonadati</taxon>
        <taxon>Myxococcota</taxon>
        <taxon>Polyangia</taxon>
        <taxon>Nannocystales</taxon>
        <taxon>Nannocystaceae</taxon>
        <taxon>Enhygromyxa</taxon>
    </lineage>
</organism>
<dbReference type="AlphaFoldDB" id="A0A0C1ZMQ8"/>
<dbReference type="InterPro" id="IPR032675">
    <property type="entry name" value="LRR_dom_sf"/>
</dbReference>
<evidence type="ECO:0008006" key="3">
    <source>
        <dbReference type="Google" id="ProtNLM"/>
    </source>
</evidence>
<dbReference type="SUPFAM" id="SSF52047">
    <property type="entry name" value="RNI-like"/>
    <property type="match status" value="1"/>
</dbReference>
<gene>
    <name evidence="1" type="ORF">DB30_01570</name>
</gene>